<reference evidence="1" key="1">
    <citation type="submission" date="2018-05" db="EMBL/GenBank/DDBJ databases">
        <authorList>
            <person name="Lanie J.A."/>
            <person name="Ng W.-L."/>
            <person name="Kazmierczak K.M."/>
            <person name="Andrzejewski T.M."/>
            <person name="Davidsen T.M."/>
            <person name="Wayne K.J."/>
            <person name="Tettelin H."/>
            <person name="Glass J.I."/>
            <person name="Rusch D."/>
            <person name="Podicherti R."/>
            <person name="Tsui H.-C.T."/>
            <person name="Winkler M.E."/>
        </authorList>
    </citation>
    <scope>NUCLEOTIDE SEQUENCE</scope>
</reference>
<dbReference type="AlphaFoldDB" id="A0A382C725"/>
<evidence type="ECO:0000313" key="1">
    <source>
        <dbReference type="EMBL" id="SVB21582.1"/>
    </source>
</evidence>
<organism evidence="1">
    <name type="scientific">marine metagenome</name>
    <dbReference type="NCBI Taxonomy" id="408172"/>
    <lineage>
        <taxon>unclassified sequences</taxon>
        <taxon>metagenomes</taxon>
        <taxon>ecological metagenomes</taxon>
    </lineage>
</organism>
<proteinExistence type="predicted"/>
<accession>A0A382C725</accession>
<dbReference type="EMBL" id="UINC01033000">
    <property type="protein sequence ID" value="SVB21582.1"/>
    <property type="molecule type" value="Genomic_DNA"/>
</dbReference>
<gene>
    <name evidence="1" type="ORF">METZ01_LOCUS174436</name>
</gene>
<protein>
    <submittedName>
        <fullName evidence="1">Uncharacterized protein</fullName>
    </submittedName>
</protein>
<name>A0A382C725_9ZZZZ</name>
<sequence>MVVIVLLPFNDKFWTYINKDKKREITNFIDYSDYELDLNSIITDYQSGVLDKKEFNKQLNSFQKIINKSSIDKNARLRIEQLLENVNSN</sequence>